<reference evidence="1" key="1">
    <citation type="submission" date="2022-11" db="EMBL/GenBank/DDBJ databases">
        <title>beta-Carotene-producing bacterium, Jeongeuplla avenae sp. nov., alleviates the salt stress of Arabidopsis seedlings.</title>
        <authorList>
            <person name="Jiang L."/>
            <person name="Lee J."/>
        </authorList>
    </citation>
    <scope>NUCLEOTIDE SEQUENCE</scope>
    <source>
        <strain evidence="1">DY_R2A_6</strain>
    </source>
</reference>
<evidence type="ECO:0000313" key="1">
    <source>
        <dbReference type="EMBL" id="WAJ27258.1"/>
    </source>
</evidence>
<accession>A0ACD4NK75</accession>
<dbReference type="EMBL" id="CP113520">
    <property type="protein sequence ID" value="WAJ27258.1"/>
    <property type="molecule type" value="Genomic_DNA"/>
</dbReference>
<gene>
    <name evidence="1" type="ORF">OXU80_20745</name>
</gene>
<organism evidence="1 2">
    <name type="scientific">Antarcticirhabdus aurantiaca</name>
    <dbReference type="NCBI Taxonomy" id="2606717"/>
    <lineage>
        <taxon>Bacteria</taxon>
        <taxon>Pseudomonadati</taxon>
        <taxon>Pseudomonadota</taxon>
        <taxon>Alphaproteobacteria</taxon>
        <taxon>Hyphomicrobiales</taxon>
        <taxon>Aurantimonadaceae</taxon>
        <taxon>Antarcticirhabdus</taxon>
    </lineage>
</organism>
<evidence type="ECO:0000313" key="2">
    <source>
        <dbReference type="Proteomes" id="UP001163223"/>
    </source>
</evidence>
<protein>
    <submittedName>
        <fullName evidence="1">Uncharacterized protein</fullName>
    </submittedName>
</protein>
<dbReference type="Proteomes" id="UP001163223">
    <property type="component" value="Chromosome"/>
</dbReference>
<sequence>MANQDKPNRPTESNTRITETDLAQERMGNNQLQGNDQESVHNQRHAVPDVKTETEGVVESFENMDPETRAKRENGG</sequence>
<name>A0ACD4NK75_9HYPH</name>
<keyword evidence="2" id="KW-1185">Reference proteome</keyword>
<proteinExistence type="predicted"/>